<organism evidence="2 3">
    <name type="scientific">Crenobacter luteus</name>
    <dbReference type="NCBI Taxonomy" id="1452487"/>
    <lineage>
        <taxon>Bacteria</taxon>
        <taxon>Pseudomonadati</taxon>
        <taxon>Pseudomonadota</taxon>
        <taxon>Betaproteobacteria</taxon>
        <taxon>Neisseriales</taxon>
        <taxon>Neisseriaceae</taxon>
        <taxon>Crenobacter</taxon>
    </lineage>
</organism>
<dbReference type="EMBL" id="LQQU01000045">
    <property type="protein sequence ID" value="KZE27354.1"/>
    <property type="molecule type" value="Genomic_DNA"/>
</dbReference>
<gene>
    <name evidence="2" type="ORF">AVW16_02060</name>
</gene>
<dbReference type="Pfam" id="PF00561">
    <property type="entry name" value="Abhydrolase_1"/>
    <property type="match status" value="1"/>
</dbReference>
<reference evidence="3" key="1">
    <citation type="submission" date="2016-01" db="EMBL/GenBank/DDBJ databases">
        <title>Draft genome of Chromobacterium sp. F49.</title>
        <authorList>
            <person name="Hong K.W."/>
        </authorList>
    </citation>
    <scope>NUCLEOTIDE SEQUENCE [LARGE SCALE GENOMIC DNA]</scope>
    <source>
        <strain evidence="3">CN10</strain>
    </source>
</reference>
<protein>
    <submittedName>
        <fullName evidence="2">3-oxoadipate enol-lactonase</fullName>
    </submittedName>
</protein>
<dbReference type="GO" id="GO:0042952">
    <property type="term" value="P:beta-ketoadipate pathway"/>
    <property type="evidence" value="ECO:0007669"/>
    <property type="project" value="InterPro"/>
</dbReference>
<evidence type="ECO:0000313" key="2">
    <source>
        <dbReference type="EMBL" id="KZE27354.1"/>
    </source>
</evidence>
<dbReference type="RefSeq" id="WP_066614187.1">
    <property type="nucleotide sequence ID" value="NZ_LQQU01000045.1"/>
</dbReference>
<name>A0A165EP51_9NEIS</name>
<dbReference type="PANTHER" id="PTHR43433:SF5">
    <property type="entry name" value="AB HYDROLASE-1 DOMAIN-CONTAINING PROTEIN"/>
    <property type="match status" value="1"/>
</dbReference>
<dbReference type="AlphaFoldDB" id="A0A165EP51"/>
<comment type="caution">
    <text evidence="2">The sequence shown here is derived from an EMBL/GenBank/DDBJ whole genome shotgun (WGS) entry which is preliminary data.</text>
</comment>
<dbReference type="OrthoDB" id="9780765at2"/>
<evidence type="ECO:0000259" key="1">
    <source>
        <dbReference type="Pfam" id="PF00561"/>
    </source>
</evidence>
<dbReference type="InterPro" id="IPR000073">
    <property type="entry name" value="AB_hydrolase_1"/>
</dbReference>
<keyword evidence="3" id="KW-1185">Reference proteome</keyword>
<sequence length="259" mass="27710">MPYLELENERFNYRIDGPAGAPVLVLSNSLGTTLDMWQPQRDAFARHFRVLRYDTRGHGGSSVGAAPYTIEQLGRDVVNLFDALDIESAHFCGISMGGLTGQWLGVNAPRRLDKLVVCNTAARIGTAEAWNGRAALVRDKGMREVADGAAGRWFTRDYIAAEPVVVGGLIDQLRDSPPAGYAACCEALAVADLSEDIARIPVPTLVVAGTFDPVTTPADADFIAERVSGARRADLPASHLSNVEAAAGFNRAVLDFLLG</sequence>
<dbReference type="GO" id="GO:0047570">
    <property type="term" value="F:3-oxoadipate enol-lactonase activity"/>
    <property type="evidence" value="ECO:0007669"/>
    <property type="project" value="InterPro"/>
</dbReference>
<dbReference type="InterPro" id="IPR026968">
    <property type="entry name" value="PcaD/CatD"/>
</dbReference>
<dbReference type="NCBIfam" id="TIGR02427">
    <property type="entry name" value="protocat_pcaD"/>
    <property type="match status" value="1"/>
</dbReference>
<dbReference type="Proteomes" id="UP000076625">
    <property type="component" value="Unassembled WGS sequence"/>
</dbReference>
<dbReference type="PRINTS" id="PR00111">
    <property type="entry name" value="ABHYDROLASE"/>
</dbReference>
<feature type="domain" description="AB hydrolase-1" evidence="1">
    <location>
        <begin position="22"/>
        <end position="131"/>
    </location>
</feature>
<dbReference type="STRING" id="1452487.AVW16_02060"/>
<proteinExistence type="predicted"/>
<dbReference type="PANTHER" id="PTHR43433">
    <property type="entry name" value="HYDROLASE, ALPHA/BETA FOLD FAMILY PROTEIN"/>
    <property type="match status" value="1"/>
</dbReference>
<dbReference type="InterPro" id="IPR050471">
    <property type="entry name" value="AB_hydrolase"/>
</dbReference>
<dbReference type="SUPFAM" id="SSF53474">
    <property type="entry name" value="alpha/beta-Hydrolases"/>
    <property type="match status" value="1"/>
</dbReference>
<dbReference type="InterPro" id="IPR029058">
    <property type="entry name" value="AB_hydrolase_fold"/>
</dbReference>
<evidence type="ECO:0000313" key="3">
    <source>
        <dbReference type="Proteomes" id="UP000076625"/>
    </source>
</evidence>
<dbReference type="Gene3D" id="3.40.50.1820">
    <property type="entry name" value="alpha/beta hydrolase"/>
    <property type="match status" value="1"/>
</dbReference>
<accession>A0A165EP51</accession>